<accession>A0ACC1R6L5</accession>
<protein>
    <submittedName>
        <fullName evidence="1">Uncharacterized protein</fullName>
    </submittedName>
</protein>
<keyword evidence="2" id="KW-1185">Reference proteome</keyword>
<evidence type="ECO:0000313" key="1">
    <source>
        <dbReference type="EMBL" id="KAJ3498129.1"/>
    </source>
</evidence>
<dbReference type="EMBL" id="JANAKD010000069">
    <property type="protein sequence ID" value="KAJ3498129.1"/>
    <property type="molecule type" value="Genomic_DNA"/>
</dbReference>
<evidence type="ECO:0000313" key="2">
    <source>
        <dbReference type="Proteomes" id="UP001148737"/>
    </source>
</evidence>
<sequence>MKLQILFSFMLVAAARQPVAETNQGTFYGTQLHDEVNTFLGIPYAKPPVGDKRFEPPQAIEKLPIGKASHFNATAFGPACHQFMYRDVMGNEAHPATPQAEDCLTINIFVPSKAVTSDAAVQKLPVYVWSFGGGFGEGAASVPLYDPTAYRLTIFGFPNSPALTHQNLGLRDQRLALEWLRDNISAFGGDPKRIVLGGQSAGAISAHAMSYAYPSDPIATGLLLQSGTIEGLGALAHNPDFEFVRVAKAVGCQSTDRLKELACMKRVDAQQLQHAISHHTLNPFGSLYGGWPMVDNTTVFTNEEYERKGREGKFAHVPTLIGSMLNEGDGSVNWDACTGVNRTQANWVTEAIFECNIAIEARGTFLDVETYPWLRAYHGADIPILMGTYSLMRTDYTSPQTPEAARFLQKLFGAFVKDPARGLTEKYRLPTYQINDTTLIELFPDNRPTLALAKPIENPSCSK</sequence>
<comment type="caution">
    <text evidence="1">The sequence shown here is derived from an EMBL/GenBank/DDBJ whole genome shotgun (WGS) entry which is preliminary data.</text>
</comment>
<dbReference type="Proteomes" id="UP001148737">
    <property type="component" value="Unassembled WGS sequence"/>
</dbReference>
<proteinExistence type="predicted"/>
<gene>
    <name evidence="1" type="ORF">NLG97_g1365</name>
</gene>
<organism evidence="1 2">
    <name type="scientific">Lecanicillium saksenae</name>
    <dbReference type="NCBI Taxonomy" id="468837"/>
    <lineage>
        <taxon>Eukaryota</taxon>
        <taxon>Fungi</taxon>
        <taxon>Dikarya</taxon>
        <taxon>Ascomycota</taxon>
        <taxon>Pezizomycotina</taxon>
        <taxon>Sordariomycetes</taxon>
        <taxon>Hypocreomycetidae</taxon>
        <taxon>Hypocreales</taxon>
        <taxon>Cordycipitaceae</taxon>
        <taxon>Lecanicillium</taxon>
    </lineage>
</organism>
<name>A0ACC1R6L5_9HYPO</name>
<reference evidence="1" key="1">
    <citation type="submission" date="2022-07" db="EMBL/GenBank/DDBJ databases">
        <title>Genome Sequence of Lecanicillium saksenae.</title>
        <authorList>
            <person name="Buettner E."/>
        </authorList>
    </citation>
    <scope>NUCLEOTIDE SEQUENCE</scope>
    <source>
        <strain evidence="1">VT-O1</strain>
    </source>
</reference>